<dbReference type="EMBL" id="VDLY02000008">
    <property type="protein sequence ID" value="KAB8165279.1"/>
    <property type="molecule type" value="Genomic_DNA"/>
</dbReference>
<dbReference type="OrthoDB" id="384721at2"/>
<dbReference type="GO" id="GO:0006629">
    <property type="term" value="P:lipid metabolic process"/>
    <property type="evidence" value="ECO:0007669"/>
    <property type="project" value="InterPro"/>
</dbReference>
<gene>
    <name evidence="3" type="ORF">FH607_014395</name>
</gene>
<dbReference type="SUPFAM" id="SSF51695">
    <property type="entry name" value="PLC-like phosphodiesterases"/>
    <property type="match status" value="1"/>
</dbReference>
<evidence type="ECO:0000259" key="2">
    <source>
        <dbReference type="PROSITE" id="PS51841"/>
    </source>
</evidence>
<dbReference type="PROSITE" id="PS51841">
    <property type="entry name" value="LTD"/>
    <property type="match status" value="1"/>
</dbReference>
<accession>A0A5N6ABS8</accession>
<keyword evidence="4" id="KW-1185">Reference proteome</keyword>
<evidence type="ECO:0000313" key="4">
    <source>
        <dbReference type="Proteomes" id="UP000314251"/>
    </source>
</evidence>
<dbReference type="InterPro" id="IPR017946">
    <property type="entry name" value="PLC-like_Pdiesterase_TIM-brl"/>
</dbReference>
<dbReference type="InterPro" id="IPR036415">
    <property type="entry name" value="Lamin_tail_dom_sf"/>
</dbReference>
<comment type="caution">
    <text evidence="3">The sequence shown here is derived from an EMBL/GenBank/DDBJ whole genome shotgun (WGS) entry which is preliminary data.</text>
</comment>
<dbReference type="PROSITE" id="PS51704">
    <property type="entry name" value="GP_PDE"/>
    <property type="match status" value="1"/>
</dbReference>
<dbReference type="PROSITE" id="PS50007">
    <property type="entry name" value="PIPLC_X_DOMAIN"/>
    <property type="match status" value="1"/>
</dbReference>
<dbReference type="Gene3D" id="2.60.40.1260">
    <property type="entry name" value="Lamin Tail domain"/>
    <property type="match status" value="1"/>
</dbReference>
<dbReference type="PANTHER" id="PTHR46211:SF14">
    <property type="entry name" value="GLYCEROPHOSPHODIESTER PHOSPHODIESTERASE"/>
    <property type="match status" value="1"/>
</dbReference>
<protein>
    <recommendedName>
        <fullName evidence="5">Esterase</fullName>
    </recommendedName>
</protein>
<evidence type="ECO:0000259" key="1">
    <source>
        <dbReference type="PROSITE" id="PS51704"/>
    </source>
</evidence>
<evidence type="ECO:0000313" key="3">
    <source>
        <dbReference type="EMBL" id="KAB8165279.1"/>
    </source>
</evidence>
<evidence type="ECO:0008006" key="5">
    <source>
        <dbReference type="Google" id="ProtNLM"/>
    </source>
</evidence>
<proteinExistence type="predicted"/>
<reference evidence="3" key="1">
    <citation type="submission" date="2019-10" db="EMBL/GenBank/DDBJ databases">
        <title>Nonomuraea sp. nov., isolated from Phyllanthus amarus.</title>
        <authorList>
            <person name="Klykleung N."/>
            <person name="Tanasupawat S."/>
        </authorList>
    </citation>
    <scope>NUCLEOTIDE SEQUENCE [LARGE SCALE GENOMIC DNA]</scope>
    <source>
        <strain evidence="3">3MP-10</strain>
    </source>
</reference>
<dbReference type="InterPro" id="IPR001322">
    <property type="entry name" value="Lamin_tail_dom"/>
</dbReference>
<sequence>MRVRSLAVPLTAATAVVLTSLVAVDSAPTPTADAAEAAAEVAAEVAGRGGGHHREVPVVAHRGAPRHAPEETAAAYREALAQGAEVLEGDVQLTADGELVLVHDDTLERTTNVEEVFPERAGADVGAFTLAEIRRLDAGSWHREEYAGERVPTVEEILRLNRGRAAFTFELKAPEKSPGVATKLAELLDEYGYDDDSTTRSGAFRVMVHSRDQDALREFGSVLPDVPLAYLTGGAMLGDEELAELAEWTVGVFADPRVTSAADVERAHDAGLLVYNDPVDSPEQLAMTLDQGYDYLVTNLTDTARRVRDGRDPEPRAAGVVVDHVYPNPSGDDMRPEESEYVALRNTTNRPIDVSGHYLRDGAGNVRVIIGDGYVVQPGSLLRVHIGSGANTATDFHAGLETAILNNTVGDTIQYYNERHVIEDVYSYIAPPVA</sequence>
<feature type="domain" description="LTD" evidence="2">
    <location>
        <begin position="309"/>
        <end position="430"/>
    </location>
</feature>
<dbReference type="InterPro" id="IPR030395">
    <property type="entry name" value="GP_PDE_dom"/>
</dbReference>
<dbReference type="Pfam" id="PF00932">
    <property type="entry name" value="LTD"/>
    <property type="match status" value="1"/>
</dbReference>
<dbReference type="Proteomes" id="UP000314251">
    <property type="component" value="Unassembled WGS sequence"/>
</dbReference>
<organism evidence="3 4">
    <name type="scientific">Streptomyces mimosae</name>
    <dbReference type="NCBI Taxonomy" id="2586635"/>
    <lineage>
        <taxon>Bacteria</taxon>
        <taxon>Bacillati</taxon>
        <taxon>Actinomycetota</taxon>
        <taxon>Actinomycetes</taxon>
        <taxon>Kitasatosporales</taxon>
        <taxon>Streptomycetaceae</taxon>
        <taxon>Streptomyces</taxon>
    </lineage>
</organism>
<name>A0A5N6ABS8_9ACTN</name>
<dbReference type="PANTHER" id="PTHR46211">
    <property type="entry name" value="GLYCEROPHOSPHORYL DIESTER PHOSPHODIESTERASE"/>
    <property type="match status" value="1"/>
</dbReference>
<dbReference type="Gene3D" id="3.20.20.190">
    <property type="entry name" value="Phosphatidylinositol (PI) phosphodiesterase"/>
    <property type="match status" value="1"/>
</dbReference>
<dbReference type="RefSeq" id="WP_139668415.1">
    <property type="nucleotide sequence ID" value="NZ_VDLY02000008.1"/>
</dbReference>
<dbReference type="Pfam" id="PF03009">
    <property type="entry name" value="GDPD"/>
    <property type="match status" value="1"/>
</dbReference>
<dbReference type="AlphaFoldDB" id="A0A5N6ABS8"/>
<dbReference type="GO" id="GO:0008081">
    <property type="term" value="F:phosphoric diester hydrolase activity"/>
    <property type="evidence" value="ECO:0007669"/>
    <property type="project" value="InterPro"/>
</dbReference>
<feature type="domain" description="GP-PDE" evidence="1">
    <location>
        <begin position="56"/>
        <end position="308"/>
    </location>
</feature>
<dbReference type="SUPFAM" id="SSF74853">
    <property type="entry name" value="Lamin A/C globular tail domain"/>
    <property type="match status" value="1"/>
</dbReference>